<accession>A0A3R7M5J5</accession>
<feature type="region of interest" description="Disordered" evidence="1">
    <location>
        <begin position="30"/>
        <end position="59"/>
    </location>
</feature>
<organism evidence="2 3">
    <name type="scientific">Penaeus vannamei</name>
    <name type="common">Whiteleg shrimp</name>
    <name type="synonym">Litopenaeus vannamei</name>
    <dbReference type="NCBI Taxonomy" id="6689"/>
    <lineage>
        <taxon>Eukaryota</taxon>
        <taxon>Metazoa</taxon>
        <taxon>Ecdysozoa</taxon>
        <taxon>Arthropoda</taxon>
        <taxon>Crustacea</taxon>
        <taxon>Multicrustacea</taxon>
        <taxon>Malacostraca</taxon>
        <taxon>Eumalacostraca</taxon>
        <taxon>Eucarida</taxon>
        <taxon>Decapoda</taxon>
        <taxon>Dendrobranchiata</taxon>
        <taxon>Penaeoidea</taxon>
        <taxon>Penaeidae</taxon>
        <taxon>Penaeus</taxon>
    </lineage>
</organism>
<dbReference type="Proteomes" id="UP000283509">
    <property type="component" value="Unassembled WGS sequence"/>
</dbReference>
<proteinExistence type="predicted"/>
<dbReference type="EMBL" id="QCYY01002764">
    <property type="protein sequence ID" value="ROT67744.1"/>
    <property type="molecule type" value="Genomic_DNA"/>
</dbReference>
<protein>
    <submittedName>
        <fullName evidence="2">Uncharacterized protein</fullName>
    </submittedName>
</protein>
<reference evidence="2 3" key="2">
    <citation type="submission" date="2019-01" db="EMBL/GenBank/DDBJ databases">
        <title>The decoding of complex shrimp genome reveals the adaptation for benthos swimmer, frequently molting mechanism and breeding impact on genome.</title>
        <authorList>
            <person name="Sun Y."/>
            <person name="Gao Y."/>
            <person name="Yu Y."/>
        </authorList>
    </citation>
    <scope>NUCLEOTIDE SEQUENCE [LARGE SCALE GENOMIC DNA]</scope>
    <source>
        <tissue evidence="2">Muscle</tissue>
    </source>
</reference>
<dbReference type="AlphaFoldDB" id="A0A3R7M5J5"/>
<evidence type="ECO:0000256" key="1">
    <source>
        <dbReference type="SAM" id="MobiDB-lite"/>
    </source>
</evidence>
<reference evidence="2 3" key="1">
    <citation type="submission" date="2018-04" db="EMBL/GenBank/DDBJ databases">
        <authorList>
            <person name="Zhang X."/>
            <person name="Yuan J."/>
            <person name="Li F."/>
            <person name="Xiang J."/>
        </authorList>
    </citation>
    <scope>NUCLEOTIDE SEQUENCE [LARGE SCALE GENOMIC DNA]</scope>
    <source>
        <tissue evidence="2">Muscle</tissue>
    </source>
</reference>
<evidence type="ECO:0000313" key="2">
    <source>
        <dbReference type="EMBL" id="ROT67744.1"/>
    </source>
</evidence>
<gene>
    <name evidence="2" type="ORF">C7M84_014167</name>
</gene>
<keyword evidence="3" id="KW-1185">Reference proteome</keyword>
<name>A0A3R7M5J5_PENVA</name>
<comment type="caution">
    <text evidence="2">The sequence shown here is derived from an EMBL/GenBank/DDBJ whole genome shotgun (WGS) entry which is preliminary data.</text>
</comment>
<sequence length="103" mass="10986">MFLSSSSFPRTGWSPHSKCSIVKRERESVGVRRLSGSPGSQCSLHTPPGRAPSWHGGPAFPPSHLFPAPPPGFPQAGYTWSKQGPCLRGYGGHLLSCSTATRV</sequence>
<evidence type="ECO:0000313" key="3">
    <source>
        <dbReference type="Proteomes" id="UP000283509"/>
    </source>
</evidence>